<dbReference type="AlphaFoldDB" id="A0A242MBC9"/>
<evidence type="ECO:0000313" key="1">
    <source>
        <dbReference type="EMBL" id="OTP68512.1"/>
    </source>
</evidence>
<dbReference type="EMBL" id="NBTY01000170">
    <property type="protein sequence ID" value="OTP68512.1"/>
    <property type="molecule type" value="Genomic_DNA"/>
</dbReference>
<gene>
    <name evidence="1" type="ORF">PAMC26510_28950</name>
</gene>
<dbReference type="InterPro" id="IPR022169">
    <property type="entry name" value="DUF3701"/>
</dbReference>
<organism evidence="1 2">
    <name type="scientific">Caballeronia sordidicola</name>
    <name type="common">Burkholderia sordidicola</name>
    <dbReference type="NCBI Taxonomy" id="196367"/>
    <lineage>
        <taxon>Bacteria</taxon>
        <taxon>Pseudomonadati</taxon>
        <taxon>Pseudomonadota</taxon>
        <taxon>Betaproteobacteria</taxon>
        <taxon>Burkholderiales</taxon>
        <taxon>Burkholderiaceae</taxon>
        <taxon>Caballeronia</taxon>
    </lineage>
</organism>
<evidence type="ECO:0000313" key="2">
    <source>
        <dbReference type="Proteomes" id="UP000194546"/>
    </source>
</evidence>
<accession>A0A242MBC9</accession>
<evidence type="ECO:0008006" key="3">
    <source>
        <dbReference type="Google" id="ProtNLM"/>
    </source>
</evidence>
<dbReference type="Proteomes" id="UP000194546">
    <property type="component" value="Unassembled WGS sequence"/>
</dbReference>
<name>A0A242MBC9_CABSO</name>
<reference evidence="1 2" key="1">
    <citation type="submission" date="2017-03" db="EMBL/GenBank/DDBJ databases">
        <title>Genome analysis of strain PAMC 26510.</title>
        <authorList>
            <person name="Oh H.-M."/>
            <person name="Yang J.-A."/>
        </authorList>
    </citation>
    <scope>NUCLEOTIDE SEQUENCE [LARGE SCALE GENOMIC DNA]</scope>
    <source>
        <strain evidence="1 2">PAMC 26510</strain>
    </source>
</reference>
<proteinExistence type="predicted"/>
<sequence>MLTYGYTAKDLAAVRAYVQRVAPSIIARTYYDSDEDSFAATPSAMDRHLRDMLDGPVDVAIEHGSPALAEHLRSSIRKHGEPKLTAVTFRMVTEAASPAASHAIGRWFRPRIASRLKVEGIATVGELVAFCNRRGGSWWRSVPRIGAGRAAVVIAWLRRHEMQLRIRVDADVDTRDPLVADGVVQVGRPNRFRSMALGKGSRKNLKRGRRIGSP</sequence>
<protein>
    <recommendedName>
        <fullName evidence="3">Integrase</fullName>
    </recommendedName>
</protein>
<comment type="caution">
    <text evidence="1">The sequence shown here is derived from an EMBL/GenBank/DDBJ whole genome shotgun (WGS) entry which is preliminary data.</text>
</comment>
<dbReference type="Pfam" id="PF12482">
    <property type="entry name" value="DUF3701"/>
    <property type="match status" value="1"/>
</dbReference>